<dbReference type="GO" id="GO:0008270">
    <property type="term" value="F:zinc ion binding"/>
    <property type="evidence" value="ECO:0007669"/>
    <property type="project" value="UniProtKB-KW"/>
</dbReference>
<evidence type="ECO:0000256" key="5">
    <source>
        <dbReference type="ARBA" id="ARBA00022833"/>
    </source>
</evidence>
<dbReference type="Proteomes" id="UP001519460">
    <property type="component" value="Unassembled WGS sequence"/>
</dbReference>
<evidence type="ECO:0000256" key="6">
    <source>
        <dbReference type="ARBA" id="ARBA00023242"/>
    </source>
</evidence>
<gene>
    <name evidence="9" type="ORF">BaRGS_00027554</name>
</gene>
<evidence type="ECO:0000313" key="10">
    <source>
        <dbReference type="Proteomes" id="UP001519460"/>
    </source>
</evidence>
<keyword evidence="4 7" id="KW-0863">Zinc-finger</keyword>
<evidence type="ECO:0000256" key="3">
    <source>
        <dbReference type="ARBA" id="ARBA00022737"/>
    </source>
</evidence>
<evidence type="ECO:0000256" key="1">
    <source>
        <dbReference type="ARBA" id="ARBA00004123"/>
    </source>
</evidence>
<evidence type="ECO:0000259" key="8">
    <source>
        <dbReference type="PROSITE" id="PS50157"/>
    </source>
</evidence>
<reference evidence="9 10" key="1">
    <citation type="journal article" date="2023" name="Sci. Data">
        <title>Genome assembly of the Korean intertidal mud-creeper Batillaria attramentaria.</title>
        <authorList>
            <person name="Patra A.K."/>
            <person name="Ho P.T."/>
            <person name="Jun S."/>
            <person name="Lee S.J."/>
            <person name="Kim Y."/>
            <person name="Won Y.J."/>
        </authorList>
    </citation>
    <scope>NUCLEOTIDE SEQUENCE [LARGE SCALE GENOMIC DNA]</scope>
    <source>
        <strain evidence="9">Wonlab-2016</strain>
    </source>
</reference>
<proteinExistence type="predicted"/>
<feature type="domain" description="C2H2-type" evidence="8">
    <location>
        <begin position="281"/>
        <end position="312"/>
    </location>
</feature>
<dbReference type="PANTHER" id="PTHR16515">
    <property type="entry name" value="PR DOMAIN ZINC FINGER PROTEIN"/>
    <property type="match status" value="1"/>
</dbReference>
<dbReference type="InterPro" id="IPR013087">
    <property type="entry name" value="Znf_C2H2_type"/>
</dbReference>
<accession>A0ABD0K237</accession>
<comment type="caution">
    <text evidence="9">The sequence shown here is derived from an EMBL/GenBank/DDBJ whole genome shotgun (WGS) entry which is preliminary data.</text>
</comment>
<dbReference type="PROSITE" id="PS50157">
    <property type="entry name" value="ZINC_FINGER_C2H2_2"/>
    <property type="match status" value="3"/>
</dbReference>
<organism evidence="9 10">
    <name type="scientific">Batillaria attramentaria</name>
    <dbReference type="NCBI Taxonomy" id="370345"/>
    <lineage>
        <taxon>Eukaryota</taxon>
        <taxon>Metazoa</taxon>
        <taxon>Spiralia</taxon>
        <taxon>Lophotrochozoa</taxon>
        <taxon>Mollusca</taxon>
        <taxon>Gastropoda</taxon>
        <taxon>Caenogastropoda</taxon>
        <taxon>Sorbeoconcha</taxon>
        <taxon>Cerithioidea</taxon>
        <taxon>Batillariidae</taxon>
        <taxon>Batillaria</taxon>
    </lineage>
</organism>
<dbReference type="PROSITE" id="PS00028">
    <property type="entry name" value="ZINC_FINGER_C2H2_1"/>
    <property type="match status" value="2"/>
</dbReference>
<dbReference type="EMBL" id="JACVVK020000265">
    <property type="protein sequence ID" value="KAK7481294.1"/>
    <property type="molecule type" value="Genomic_DNA"/>
</dbReference>
<dbReference type="PANTHER" id="PTHR16515:SF49">
    <property type="entry name" value="GASTRULA ZINC FINGER PROTEIN XLCGF49.1-LIKE-RELATED"/>
    <property type="match status" value="1"/>
</dbReference>
<sequence length="313" mass="34312">MPAAWMKMHYWYIYTANILQFYAVRRSEGHGQARPAGRVQGQRMRVNTFRSTSLSKEPSLGDAGHDADLEAISKSLGGQMPGFSLQTPSEQACSQGHGKSGVASVTSQFQCNICLISFQSSELLNLHIQFMHSKSSTSGNALGASALTATHASTSTSLPSLISSQNFLTNAALHGWNAHTADYENSYAASAESHGPVTLLPSTASMSPQQTPQQQQTMSQGRMWCKYCRRRFLGADGASFAQHVVACKQKATCKCGQCGRVFGSKVAYNDHVDSMHSKKGFRCNACGMVFKWRTYVYQHRLKCAVLRTKQEPF</sequence>
<dbReference type="InterPro" id="IPR050331">
    <property type="entry name" value="Zinc_finger"/>
</dbReference>
<keyword evidence="6" id="KW-0539">Nucleus</keyword>
<protein>
    <recommendedName>
        <fullName evidence="8">C2H2-type domain-containing protein</fullName>
    </recommendedName>
</protein>
<dbReference type="InterPro" id="IPR036236">
    <property type="entry name" value="Znf_C2H2_sf"/>
</dbReference>
<keyword evidence="2" id="KW-0479">Metal-binding</keyword>
<keyword evidence="3" id="KW-0677">Repeat</keyword>
<feature type="domain" description="C2H2-type" evidence="8">
    <location>
        <begin position="109"/>
        <end position="137"/>
    </location>
</feature>
<keyword evidence="5" id="KW-0862">Zinc</keyword>
<evidence type="ECO:0000256" key="7">
    <source>
        <dbReference type="PROSITE-ProRule" id="PRU00042"/>
    </source>
</evidence>
<name>A0ABD0K237_9CAEN</name>
<comment type="subcellular location">
    <subcellularLocation>
        <location evidence="1">Nucleus</location>
    </subcellularLocation>
</comment>
<dbReference type="Gene3D" id="3.30.160.60">
    <property type="entry name" value="Classic Zinc Finger"/>
    <property type="match status" value="1"/>
</dbReference>
<feature type="domain" description="C2H2-type" evidence="8">
    <location>
        <begin position="253"/>
        <end position="281"/>
    </location>
</feature>
<evidence type="ECO:0000256" key="4">
    <source>
        <dbReference type="ARBA" id="ARBA00022771"/>
    </source>
</evidence>
<evidence type="ECO:0000313" key="9">
    <source>
        <dbReference type="EMBL" id="KAK7481294.1"/>
    </source>
</evidence>
<dbReference type="SUPFAM" id="SSF57667">
    <property type="entry name" value="beta-beta-alpha zinc fingers"/>
    <property type="match status" value="1"/>
</dbReference>
<dbReference type="GO" id="GO:0005634">
    <property type="term" value="C:nucleus"/>
    <property type="evidence" value="ECO:0007669"/>
    <property type="project" value="UniProtKB-SubCell"/>
</dbReference>
<keyword evidence="10" id="KW-1185">Reference proteome</keyword>
<dbReference type="SMART" id="SM00355">
    <property type="entry name" value="ZnF_C2H2"/>
    <property type="match status" value="3"/>
</dbReference>
<dbReference type="AlphaFoldDB" id="A0ABD0K237"/>
<evidence type="ECO:0000256" key="2">
    <source>
        <dbReference type="ARBA" id="ARBA00022723"/>
    </source>
</evidence>